<reference evidence="2 3" key="1">
    <citation type="submission" date="2019-09" db="EMBL/GenBank/DDBJ databases">
        <title>Taxonomic organization of the family Brucellaceae based on a phylogenomic approach.</title>
        <authorList>
            <person name="Leclercq S."/>
            <person name="Cloeckaert A."/>
            <person name="Zygmunt M.S."/>
        </authorList>
    </citation>
    <scope>NUCLEOTIDE SEQUENCE [LARGE SCALE GENOMIC DNA]</scope>
    <source>
        <strain evidence="2 3">WS1830</strain>
    </source>
</reference>
<protein>
    <recommendedName>
        <fullName evidence="4">Oxidoreductase molybdopterin-binding domain-containing protein</fullName>
    </recommendedName>
</protein>
<evidence type="ECO:0000256" key="1">
    <source>
        <dbReference type="SAM" id="SignalP"/>
    </source>
</evidence>
<dbReference type="RefSeq" id="WP_151610542.1">
    <property type="nucleotide sequence ID" value="NZ_WBVX01000024.1"/>
</dbReference>
<accession>A0A6L3YCV7</accession>
<feature type="signal peptide" evidence="1">
    <location>
        <begin position="1"/>
        <end position="21"/>
    </location>
</feature>
<dbReference type="EMBL" id="WBVX01000024">
    <property type="protein sequence ID" value="KAB2681179.1"/>
    <property type="molecule type" value="Genomic_DNA"/>
</dbReference>
<evidence type="ECO:0000313" key="3">
    <source>
        <dbReference type="Proteomes" id="UP000481643"/>
    </source>
</evidence>
<sequence>MSKWNYLGPIIGALVATGAVANPAASQPALTISDSSNQIVGELTKEQLSTKFKNKTITTQTPWSNGDLLTYRGPKVIDVLKDVGLENAAAIEGYAANGFSAKLNMADVKNYSPILATEIECTADLIAKDKCTQGEFVALSVKEYGPIFVVWPFDQLPDAVDPRDHSKWIWFVTGIRSVE</sequence>
<keyword evidence="1" id="KW-0732">Signal</keyword>
<comment type="caution">
    <text evidence="2">The sequence shown here is derived from an EMBL/GenBank/DDBJ whole genome shotgun (WGS) entry which is preliminary data.</text>
</comment>
<evidence type="ECO:0008006" key="4">
    <source>
        <dbReference type="Google" id="ProtNLM"/>
    </source>
</evidence>
<feature type="chain" id="PRO_5027033273" description="Oxidoreductase molybdopterin-binding domain-containing protein" evidence="1">
    <location>
        <begin position="22"/>
        <end position="179"/>
    </location>
</feature>
<name>A0A6L3YCV7_9HYPH</name>
<gene>
    <name evidence="2" type="ORF">F9L08_19975</name>
</gene>
<evidence type="ECO:0000313" key="2">
    <source>
        <dbReference type="EMBL" id="KAB2681179.1"/>
    </source>
</evidence>
<proteinExistence type="predicted"/>
<organism evidence="2 3">
    <name type="scientific">Brucella tritici</name>
    <dbReference type="NCBI Taxonomy" id="94626"/>
    <lineage>
        <taxon>Bacteria</taxon>
        <taxon>Pseudomonadati</taxon>
        <taxon>Pseudomonadota</taxon>
        <taxon>Alphaproteobacteria</taxon>
        <taxon>Hyphomicrobiales</taxon>
        <taxon>Brucellaceae</taxon>
        <taxon>Brucella/Ochrobactrum group</taxon>
        <taxon>Brucella</taxon>
    </lineage>
</organism>
<dbReference type="AlphaFoldDB" id="A0A6L3YCV7"/>
<dbReference type="Proteomes" id="UP000481643">
    <property type="component" value="Unassembled WGS sequence"/>
</dbReference>